<accession>A0A537JIX6</accession>
<gene>
    <name evidence="1" type="ORF">E6H03_03615</name>
</gene>
<dbReference type="Proteomes" id="UP000318093">
    <property type="component" value="Unassembled WGS sequence"/>
</dbReference>
<name>A0A537JIX6_9BACT</name>
<sequence>MQRGKDGAFHLGPQTGDDLQRLLVLFDQRFQPSRHAFAIDDEGFQFGDDALDILLRAFPDFFHLLPGGPLGGLHLIVGGKARALQRLLGGLAGRLEDLFGGGLSGGLGGRHGLLDLRLGRLDDPLAGPFGLRERAGDHRVLLLIRRDHLLRRCGLLLQLLGVGGGVFEQGLGGFCLPLQLLRDRGGFADRCVKRLTTVAGAIHPRSLPRITDKRTRVYSASIGGAGTIGPPVVAACALTFQ</sequence>
<dbReference type="AlphaFoldDB" id="A0A537JIX6"/>
<reference evidence="1 2" key="1">
    <citation type="journal article" date="2019" name="Nat. Microbiol.">
        <title>Mediterranean grassland soil C-N compound turnover is dependent on rainfall and depth, and is mediated by genomically divergent microorganisms.</title>
        <authorList>
            <person name="Diamond S."/>
            <person name="Andeer P.F."/>
            <person name="Li Z."/>
            <person name="Crits-Christoph A."/>
            <person name="Burstein D."/>
            <person name="Anantharaman K."/>
            <person name="Lane K.R."/>
            <person name="Thomas B.C."/>
            <person name="Pan C."/>
            <person name="Northen T.R."/>
            <person name="Banfield J.F."/>
        </authorList>
    </citation>
    <scope>NUCLEOTIDE SEQUENCE [LARGE SCALE GENOMIC DNA]</scope>
    <source>
        <strain evidence="1">NP_6</strain>
    </source>
</reference>
<evidence type="ECO:0000313" key="1">
    <source>
        <dbReference type="EMBL" id="TMI83501.1"/>
    </source>
</evidence>
<evidence type="ECO:0000313" key="2">
    <source>
        <dbReference type="Proteomes" id="UP000318093"/>
    </source>
</evidence>
<proteinExistence type="predicted"/>
<comment type="caution">
    <text evidence="1">The sequence shown here is derived from an EMBL/GenBank/DDBJ whole genome shotgun (WGS) entry which is preliminary data.</text>
</comment>
<dbReference type="EMBL" id="VBAN01000107">
    <property type="protein sequence ID" value="TMI83501.1"/>
    <property type="molecule type" value="Genomic_DNA"/>
</dbReference>
<organism evidence="1 2">
    <name type="scientific">Candidatus Segetimicrobium genomatis</name>
    <dbReference type="NCBI Taxonomy" id="2569760"/>
    <lineage>
        <taxon>Bacteria</taxon>
        <taxon>Bacillati</taxon>
        <taxon>Candidatus Sysuimicrobiota</taxon>
        <taxon>Candidatus Sysuimicrobiia</taxon>
        <taxon>Candidatus Sysuimicrobiales</taxon>
        <taxon>Candidatus Segetimicrobiaceae</taxon>
        <taxon>Candidatus Segetimicrobium</taxon>
    </lineage>
</organism>
<protein>
    <submittedName>
        <fullName evidence="1">Uncharacterized protein</fullName>
    </submittedName>
</protein>